<sequence>MEIKFLKELVFTLINYIFCIRLQKYQSCINLNSKKIRLRQAQPDIFKHENILKEQCHTEKTCI</sequence>
<evidence type="ECO:0000313" key="3">
    <source>
        <dbReference type="Proteomes" id="UP000189738"/>
    </source>
</evidence>
<reference evidence="2" key="2">
    <citation type="submission" date="2016-06" db="EMBL/GenBank/DDBJ databases">
        <authorList>
            <person name="Nicholson A.C."/>
        </authorList>
    </citation>
    <scope>NUCLEOTIDE SEQUENCE [LARGE SCALE GENOMIC DNA]</scope>
    <source>
        <strain evidence="2">E6809</strain>
    </source>
</reference>
<protein>
    <submittedName>
        <fullName evidence="2">Uncharacterized protein</fullName>
    </submittedName>
</protein>
<name>A0A494J558_9FLAO</name>
<proteinExistence type="predicted"/>
<accession>A0A494J558</accession>
<evidence type="ECO:0000313" key="1">
    <source>
        <dbReference type="EMBL" id="AQX50663.1"/>
    </source>
</evidence>
<reference evidence="1 3" key="1">
    <citation type="submission" date="2016-02" db="EMBL/GenBank/DDBJ databases">
        <authorList>
            <person name="Nicholson A.C."/>
            <person name="Humrighouse B.W."/>
            <person name="Loparev V."/>
            <person name="Emery B."/>
            <person name="Graziano J."/>
            <person name="McQuiston J.R."/>
        </authorList>
    </citation>
    <scope>NUCLEOTIDE SEQUENCE [LARGE SCALE GENOMIC DNA]</scope>
    <source>
        <strain evidence="1 3">E6809</strain>
    </source>
</reference>
<dbReference type="AlphaFoldDB" id="A0A494J558"/>
<dbReference type="EMBL" id="MAHS01000009">
    <property type="protein sequence ID" value="OPB49226.1"/>
    <property type="molecule type" value="Genomic_DNA"/>
</dbReference>
<organism evidence="2">
    <name type="scientific">Elizabethkingia anophelis</name>
    <dbReference type="NCBI Taxonomy" id="1117645"/>
    <lineage>
        <taxon>Bacteria</taxon>
        <taxon>Pseudomonadati</taxon>
        <taxon>Bacteroidota</taxon>
        <taxon>Flavobacteriia</taxon>
        <taxon>Flavobacteriales</taxon>
        <taxon>Weeksellaceae</taxon>
        <taxon>Elizabethkingia</taxon>
    </lineage>
</organism>
<dbReference type="EMBL" id="CP014339">
    <property type="protein sequence ID" value="AQX50663.1"/>
    <property type="molecule type" value="Genomic_DNA"/>
</dbReference>
<evidence type="ECO:0000313" key="2">
    <source>
        <dbReference type="EMBL" id="OPB49226.1"/>
    </source>
</evidence>
<dbReference type="Proteomes" id="UP000189738">
    <property type="component" value="Chromosome"/>
</dbReference>
<gene>
    <name evidence="1" type="ORF">AYC66_08240</name>
    <name evidence="2" type="ORF">BAY09_00375</name>
</gene>